<proteinExistence type="predicted"/>
<dbReference type="Gene3D" id="1.10.30.50">
    <property type="match status" value="1"/>
</dbReference>
<dbReference type="GO" id="GO:0003676">
    <property type="term" value="F:nucleic acid binding"/>
    <property type="evidence" value="ECO:0007669"/>
    <property type="project" value="InterPro"/>
</dbReference>
<protein>
    <recommendedName>
        <fullName evidence="1">HNH domain-containing protein</fullName>
    </recommendedName>
</protein>
<evidence type="ECO:0000313" key="2">
    <source>
        <dbReference type="EMBL" id="GAI10074.1"/>
    </source>
</evidence>
<dbReference type="GO" id="GO:0004519">
    <property type="term" value="F:endonuclease activity"/>
    <property type="evidence" value="ECO:0007669"/>
    <property type="project" value="InterPro"/>
</dbReference>
<dbReference type="Pfam" id="PF01844">
    <property type="entry name" value="HNH"/>
    <property type="match status" value="1"/>
</dbReference>
<dbReference type="CDD" id="cd00085">
    <property type="entry name" value="HNHc"/>
    <property type="match status" value="1"/>
</dbReference>
<sequence>VKFRREMYGELRICEYCNNGYKTTVKSQKYCSRSCASKANSKQGIGIEEGKPVIEVGEPRKRYCRICGHRAYSEHHITPRADGGSDARKNKVWLCRRCHDIVEQIYRDEDIKYCSELVGRVRRMLGPDKVKRNYYKKTMNKVFAG</sequence>
<dbReference type="GO" id="GO:0008270">
    <property type="term" value="F:zinc ion binding"/>
    <property type="evidence" value="ECO:0007669"/>
    <property type="project" value="InterPro"/>
</dbReference>
<gene>
    <name evidence="2" type="ORF">S06H3_23726</name>
</gene>
<comment type="caution">
    <text evidence="2">The sequence shown here is derived from an EMBL/GenBank/DDBJ whole genome shotgun (WGS) entry which is preliminary data.</text>
</comment>
<reference evidence="2" key="1">
    <citation type="journal article" date="2014" name="Front. Microbiol.">
        <title>High frequency of phylogenetically diverse reductive dehalogenase-homologous genes in deep subseafloor sedimentary metagenomes.</title>
        <authorList>
            <person name="Kawai M."/>
            <person name="Futagami T."/>
            <person name="Toyoda A."/>
            <person name="Takaki Y."/>
            <person name="Nishi S."/>
            <person name="Hori S."/>
            <person name="Arai W."/>
            <person name="Tsubouchi T."/>
            <person name="Morono Y."/>
            <person name="Uchiyama I."/>
            <person name="Ito T."/>
            <person name="Fujiyama A."/>
            <person name="Inagaki F."/>
            <person name="Takami H."/>
        </authorList>
    </citation>
    <scope>NUCLEOTIDE SEQUENCE</scope>
    <source>
        <strain evidence="2">Expedition CK06-06</strain>
    </source>
</reference>
<organism evidence="2">
    <name type="scientific">marine sediment metagenome</name>
    <dbReference type="NCBI Taxonomy" id="412755"/>
    <lineage>
        <taxon>unclassified sequences</taxon>
        <taxon>metagenomes</taxon>
        <taxon>ecological metagenomes</taxon>
    </lineage>
</organism>
<feature type="domain" description="HNH" evidence="1">
    <location>
        <begin position="64"/>
        <end position="101"/>
    </location>
</feature>
<dbReference type="AlphaFoldDB" id="X1MUN4"/>
<evidence type="ECO:0000259" key="1">
    <source>
        <dbReference type="Pfam" id="PF01844"/>
    </source>
</evidence>
<feature type="non-terminal residue" evidence="2">
    <location>
        <position position="1"/>
    </location>
</feature>
<dbReference type="InterPro" id="IPR002711">
    <property type="entry name" value="HNH"/>
</dbReference>
<dbReference type="InterPro" id="IPR003615">
    <property type="entry name" value="HNH_nuc"/>
</dbReference>
<accession>X1MUN4</accession>
<dbReference type="EMBL" id="BARV01012969">
    <property type="protein sequence ID" value="GAI10074.1"/>
    <property type="molecule type" value="Genomic_DNA"/>
</dbReference>
<name>X1MUN4_9ZZZZ</name>